<dbReference type="Proteomes" id="UP000274131">
    <property type="component" value="Unassembled WGS sequence"/>
</dbReference>
<accession>A0A0N4VEH4</accession>
<evidence type="ECO:0000313" key="3">
    <source>
        <dbReference type="WBParaSite" id="EVEC_0000908401-mRNA-1"/>
    </source>
</evidence>
<name>A0A0N4VEH4_ENTVE</name>
<dbReference type="STRING" id="51028.A0A0N4VEH4"/>
<dbReference type="WBParaSite" id="EVEC_0000908401-mRNA-1">
    <property type="protein sequence ID" value="EVEC_0000908401-mRNA-1"/>
    <property type="gene ID" value="EVEC_0000908401"/>
</dbReference>
<evidence type="ECO:0000313" key="2">
    <source>
        <dbReference type="Proteomes" id="UP000274131"/>
    </source>
</evidence>
<proteinExistence type="predicted"/>
<dbReference type="AlphaFoldDB" id="A0A0N4VEH4"/>
<organism evidence="3">
    <name type="scientific">Enterobius vermicularis</name>
    <name type="common">Human pinworm</name>
    <dbReference type="NCBI Taxonomy" id="51028"/>
    <lineage>
        <taxon>Eukaryota</taxon>
        <taxon>Metazoa</taxon>
        <taxon>Ecdysozoa</taxon>
        <taxon>Nematoda</taxon>
        <taxon>Chromadorea</taxon>
        <taxon>Rhabditida</taxon>
        <taxon>Spirurina</taxon>
        <taxon>Oxyuridomorpha</taxon>
        <taxon>Oxyuroidea</taxon>
        <taxon>Oxyuridae</taxon>
        <taxon>Enterobius</taxon>
    </lineage>
</organism>
<sequence length="113" mass="13086">MTYAVFCCDFECVKYNFIADIKKATLQIELHGKARDVKRFLWLKDLSSGLQPKNIIVYRFKRVAFTVISGLFLPIVTVSCHLEKEAFEALNDGKQKAEWLLKLKRQIMSTVLL</sequence>
<keyword evidence="2" id="KW-1185">Reference proteome</keyword>
<dbReference type="EMBL" id="UXUI01009465">
    <property type="protein sequence ID" value="VDD93774.1"/>
    <property type="molecule type" value="Genomic_DNA"/>
</dbReference>
<protein>
    <submittedName>
        <fullName evidence="3">Retrovirus-related Pol polyprotein from transposon TNT 1-94</fullName>
    </submittedName>
</protein>
<reference evidence="1 2" key="2">
    <citation type="submission" date="2018-10" db="EMBL/GenBank/DDBJ databases">
        <authorList>
            <consortium name="Pathogen Informatics"/>
        </authorList>
    </citation>
    <scope>NUCLEOTIDE SEQUENCE [LARGE SCALE GENOMIC DNA]</scope>
</reference>
<reference evidence="3" key="1">
    <citation type="submission" date="2017-02" db="UniProtKB">
        <authorList>
            <consortium name="WormBaseParasite"/>
        </authorList>
    </citation>
    <scope>IDENTIFICATION</scope>
</reference>
<gene>
    <name evidence="1" type="ORF">EVEC_LOCUS8525</name>
</gene>
<evidence type="ECO:0000313" key="1">
    <source>
        <dbReference type="EMBL" id="VDD93774.1"/>
    </source>
</evidence>
<dbReference type="OrthoDB" id="5920525at2759"/>